<keyword evidence="2" id="KW-0732">Signal</keyword>
<reference evidence="3 4" key="1">
    <citation type="submission" date="2021-07" db="EMBL/GenBank/DDBJ databases">
        <authorList>
            <person name="Imarazene B."/>
            <person name="Zahm M."/>
            <person name="Klopp C."/>
            <person name="Cabau C."/>
            <person name="Beille S."/>
            <person name="Jouanno E."/>
            <person name="Castinel A."/>
            <person name="Lluch J."/>
            <person name="Gil L."/>
            <person name="Kuchtly C."/>
            <person name="Lopez Roques C."/>
            <person name="Donnadieu C."/>
            <person name="Parrinello H."/>
            <person name="Journot L."/>
            <person name="Du K."/>
            <person name="Schartl M."/>
            <person name="Retaux S."/>
            <person name="Guiguen Y."/>
        </authorList>
    </citation>
    <scope>NUCLEOTIDE SEQUENCE [LARGE SCALE GENOMIC DNA]</scope>
    <source>
        <strain evidence="3">Pach_M1</strain>
        <tissue evidence="3">Testis</tissue>
    </source>
</reference>
<organism evidence="3 4">
    <name type="scientific">Astyanax mexicanus</name>
    <name type="common">Blind cave fish</name>
    <name type="synonym">Astyanax fasciatus mexicanus</name>
    <dbReference type="NCBI Taxonomy" id="7994"/>
    <lineage>
        <taxon>Eukaryota</taxon>
        <taxon>Metazoa</taxon>
        <taxon>Chordata</taxon>
        <taxon>Craniata</taxon>
        <taxon>Vertebrata</taxon>
        <taxon>Euteleostomi</taxon>
        <taxon>Actinopterygii</taxon>
        <taxon>Neopterygii</taxon>
        <taxon>Teleostei</taxon>
        <taxon>Ostariophysi</taxon>
        <taxon>Characiformes</taxon>
        <taxon>Characoidei</taxon>
        <taxon>Acestrorhamphidae</taxon>
        <taxon>Acestrorhamphinae</taxon>
        <taxon>Astyanax</taxon>
    </lineage>
</organism>
<evidence type="ECO:0008006" key="5">
    <source>
        <dbReference type="Google" id="ProtNLM"/>
    </source>
</evidence>
<gene>
    <name evidence="3" type="ORF">AMEX_G13587</name>
</gene>
<evidence type="ECO:0000256" key="2">
    <source>
        <dbReference type="SAM" id="SignalP"/>
    </source>
</evidence>
<feature type="region of interest" description="Disordered" evidence="1">
    <location>
        <begin position="20"/>
        <end position="52"/>
    </location>
</feature>
<dbReference type="AlphaFoldDB" id="A0A8T2LL84"/>
<feature type="chain" id="PRO_5035867285" description="Secreted protein" evidence="2">
    <location>
        <begin position="20"/>
        <end position="68"/>
    </location>
</feature>
<name>A0A8T2LL84_ASTMX</name>
<evidence type="ECO:0000313" key="4">
    <source>
        <dbReference type="Proteomes" id="UP000752171"/>
    </source>
</evidence>
<proteinExistence type="predicted"/>
<feature type="signal peptide" evidence="2">
    <location>
        <begin position="1"/>
        <end position="19"/>
    </location>
</feature>
<comment type="caution">
    <text evidence="3">The sequence shown here is derived from an EMBL/GenBank/DDBJ whole genome shotgun (WGS) entry which is preliminary data.</text>
</comment>
<protein>
    <recommendedName>
        <fullName evidence="5">Secreted protein</fullName>
    </recommendedName>
</protein>
<evidence type="ECO:0000313" key="3">
    <source>
        <dbReference type="EMBL" id="KAG9272573.1"/>
    </source>
</evidence>
<dbReference type="EMBL" id="JAICCE010000010">
    <property type="protein sequence ID" value="KAG9272573.1"/>
    <property type="molecule type" value="Genomic_DNA"/>
</dbReference>
<dbReference type="Proteomes" id="UP000752171">
    <property type="component" value="Unassembled WGS sequence"/>
</dbReference>
<accession>A0A8T2LL84</accession>
<evidence type="ECO:0000256" key="1">
    <source>
        <dbReference type="SAM" id="MobiDB-lite"/>
    </source>
</evidence>
<sequence length="68" mass="7504">MSSFRALRAFFVLQWMTNARTPDRAPSSRPQTADKRTRCSPPAGPRPGLDPRWSGVAALLSCTAGWRS</sequence>